<dbReference type="EMBL" id="LPWD01000335">
    <property type="protein sequence ID" value="ODS02354.1"/>
    <property type="molecule type" value="Genomic_DNA"/>
</dbReference>
<evidence type="ECO:0000313" key="2">
    <source>
        <dbReference type="Proteomes" id="UP000095042"/>
    </source>
</evidence>
<name>A0A1E3W962_9HYPH</name>
<evidence type="ECO:0000313" key="1">
    <source>
        <dbReference type="EMBL" id="ODS02354.1"/>
    </source>
</evidence>
<comment type="caution">
    <text evidence="1">The sequence shown here is derived from an EMBL/GenBank/DDBJ whole genome shotgun (WGS) entry which is preliminary data.</text>
</comment>
<gene>
    <name evidence="1" type="ORF">AUC71_01845</name>
</gene>
<dbReference type="Proteomes" id="UP000095042">
    <property type="component" value="Unassembled WGS sequence"/>
</dbReference>
<organism evidence="1 2">
    <name type="scientific">Methyloceanibacter marginalis</name>
    <dbReference type="NCBI Taxonomy" id="1774971"/>
    <lineage>
        <taxon>Bacteria</taxon>
        <taxon>Pseudomonadati</taxon>
        <taxon>Pseudomonadota</taxon>
        <taxon>Alphaproteobacteria</taxon>
        <taxon>Hyphomicrobiales</taxon>
        <taxon>Hyphomicrobiaceae</taxon>
        <taxon>Methyloceanibacter</taxon>
    </lineage>
</organism>
<sequence>MKVLARPVRPGLRTFWRSATQAFCAPSATFCDASLPSTMLWQVEQATPSRPSAAYFARCAVGLSAG</sequence>
<reference evidence="1 2" key="1">
    <citation type="journal article" date="2016" name="Environ. Microbiol.">
        <title>New Methyloceanibacter diversity from North Sea sediments includes methanotroph containing solely the soluble methane monooxygenase.</title>
        <authorList>
            <person name="Vekeman B."/>
            <person name="Kerckhof F.M."/>
            <person name="Cremers G."/>
            <person name="de Vos P."/>
            <person name="Vandamme P."/>
            <person name="Boon N."/>
            <person name="Op den Camp H.J."/>
            <person name="Heylen K."/>
        </authorList>
    </citation>
    <scope>NUCLEOTIDE SEQUENCE [LARGE SCALE GENOMIC DNA]</scope>
    <source>
        <strain evidence="1 2">R-67177</strain>
    </source>
</reference>
<dbReference type="AlphaFoldDB" id="A0A1E3W962"/>
<keyword evidence="2" id="KW-1185">Reference proteome</keyword>
<accession>A0A1E3W962</accession>
<proteinExistence type="predicted"/>
<protein>
    <submittedName>
        <fullName evidence="1">Uncharacterized protein</fullName>
    </submittedName>
</protein>